<name>A0A538T644_UNCEI</name>
<organism evidence="1 2">
    <name type="scientific">Eiseniibacteriota bacterium</name>
    <dbReference type="NCBI Taxonomy" id="2212470"/>
    <lineage>
        <taxon>Bacteria</taxon>
        <taxon>Candidatus Eiseniibacteriota</taxon>
    </lineage>
</organism>
<dbReference type="AlphaFoldDB" id="A0A538T644"/>
<dbReference type="EMBL" id="VBOW01000025">
    <property type="protein sequence ID" value="TMQ59123.1"/>
    <property type="molecule type" value="Genomic_DNA"/>
</dbReference>
<reference evidence="1 2" key="1">
    <citation type="journal article" date="2019" name="Nat. Microbiol.">
        <title>Mediterranean grassland soil C-N compound turnover is dependent on rainfall and depth, and is mediated by genomically divergent microorganisms.</title>
        <authorList>
            <person name="Diamond S."/>
            <person name="Andeer P.F."/>
            <person name="Li Z."/>
            <person name="Crits-Christoph A."/>
            <person name="Burstein D."/>
            <person name="Anantharaman K."/>
            <person name="Lane K.R."/>
            <person name="Thomas B.C."/>
            <person name="Pan C."/>
            <person name="Northen T.R."/>
            <person name="Banfield J.F."/>
        </authorList>
    </citation>
    <scope>NUCLEOTIDE SEQUENCE [LARGE SCALE GENOMIC DNA]</scope>
    <source>
        <strain evidence="1">WS_6</strain>
    </source>
</reference>
<proteinExistence type="predicted"/>
<accession>A0A538T644</accession>
<dbReference type="Proteomes" id="UP000316852">
    <property type="component" value="Unassembled WGS sequence"/>
</dbReference>
<gene>
    <name evidence="1" type="ORF">E6K76_05915</name>
</gene>
<evidence type="ECO:0000313" key="1">
    <source>
        <dbReference type="EMBL" id="TMQ59123.1"/>
    </source>
</evidence>
<sequence length="158" mass="17052">MQYPSSTAKGRKGTAVLPAFALTLLLTATTPGLGSGEDGAGLRGLVREFNSICADLQTARCDLKMGILGESSFGDRILELFVRADSITTLLDGRSPAPRQIGPAFALEWGLKYLRESLRENYEGIVEGNGYRFVTADLALKAAEAWQGRLLQPAFSLR</sequence>
<evidence type="ECO:0000313" key="2">
    <source>
        <dbReference type="Proteomes" id="UP000316852"/>
    </source>
</evidence>
<comment type="caution">
    <text evidence="1">The sequence shown here is derived from an EMBL/GenBank/DDBJ whole genome shotgun (WGS) entry which is preliminary data.</text>
</comment>
<protein>
    <submittedName>
        <fullName evidence="1">Uncharacterized protein</fullName>
    </submittedName>
</protein>